<dbReference type="Proteomes" id="UP001107558">
    <property type="component" value="Chromosome 4"/>
</dbReference>
<evidence type="ECO:0000313" key="13">
    <source>
        <dbReference type="EMBL" id="KAG5668441.1"/>
    </source>
</evidence>
<evidence type="ECO:0000256" key="6">
    <source>
        <dbReference type="ARBA" id="ARBA00022989"/>
    </source>
</evidence>
<dbReference type="GO" id="GO:0005886">
    <property type="term" value="C:plasma membrane"/>
    <property type="evidence" value="ECO:0007669"/>
    <property type="project" value="UniProtKB-SubCell"/>
</dbReference>
<dbReference type="PANTHER" id="PTHR42985:SF5">
    <property type="entry name" value="FI02094P-RELATED"/>
    <property type="match status" value="1"/>
</dbReference>
<gene>
    <name evidence="13" type="ORF">PVAND_016381</name>
</gene>
<dbReference type="OrthoDB" id="6132759at2759"/>
<evidence type="ECO:0000256" key="3">
    <source>
        <dbReference type="ARBA" id="ARBA00022448"/>
    </source>
</evidence>
<feature type="transmembrane region" description="Helical" evidence="12">
    <location>
        <begin position="103"/>
        <end position="125"/>
    </location>
</feature>
<comment type="subcellular location">
    <subcellularLocation>
        <location evidence="1">Cell membrane</location>
        <topology evidence="1">Multi-pass membrane protein</topology>
    </subcellularLocation>
</comment>
<keyword evidence="9 12" id="KW-0472">Membrane</keyword>
<evidence type="ECO:0000256" key="9">
    <source>
        <dbReference type="ARBA" id="ARBA00023136"/>
    </source>
</evidence>
<dbReference type="InterPro" id="IPR038377">
    <property type="entry name" value="Na/Glc_symporter_sf"/>
</dbReference>
<keyword evidence="3" id="KW-0813">Transport</keyword>
<evidence type="ECO:0000256" key="4">
    <source>
        <dbReference type="ARBA" id="ARBA00022475"/>
    </source>
</evidence>
<keyword evidence="14" id="KW-1185">Reference proteome</keyword>
<evidence type="ECO:0000256" key="12">
    <source>
        <dbReference type="SAM" id="Phobius"/>
    </source>
</evidence>
<evidence type="ECO:0008006" key="15">
    <source>
        <dbReference type="Google" id="ProtNLM"/>
    </source>
</evidence>
<evidence type="ECO:0000256" key="5">
    <source>
        <dbReference type="ARBA" id="ARBA00022692"/>
    </source>
</evidence>
<dbReference type="Gene3D" id="1.20.1730.10">
    <property type="entry name" value="Sodium/glucose cotransporter"/>
    <property type="match status" value="1"/>
</dbReference>
<feature type="transmembrane region" description="Helical" evidence="12">
    <location>
        <begin position="72"/>
        <end position="91"/>
    </location>
</feature>
<dbReference type="AlphaFoldDB" id="A0A9J6BEY0"/>
<protein>
    <recommendedName>
        <fullName evidence="15">Sodium-coupled monocarboxylate transporter 1</fullName>
    </recommendedName>
</protein>
<dbReference type="Pfam" id="PF00474">
    <property type="entry name" value="SSF"/>
    <property type="match status" value="1"/>
</dbReference>
<evidence type="ECO:0000256" key="1">
    <source>
        <dbReference type="ARBA" id="ARBA00004651"/>
    </source>
</evidence>
<keyword evidence="4" id="KW-1003">Cell membrane</keyword>
<keyword evidence="8" id="KW-0406">Ion transport</keyword>
<evidence type="ECO:0000313" key="14">
    <source>
        <dbReference type="Proteomes" id="UP001107558"/>
    </source>
</evidence>
<dbReference type="InterPro" id="IPR051163">
    <property type="entry name" value="Sodium:Solute_Symporter_SSF"/>
</dbReference>
<organism evidence="13 14">
    <name type="scientific">Polypedilum vanderplanki</name>
    <name type="common">Sleeping chironomid midge</name>
    <dbReference type="NCBI Taxonomy" id="319348"/>
    <lineage>
        <taxon>Eukaryota</taxon>
        <taxon>Metazoa</taxon>
        <taxon>Ecdysozoa</taxon>
        <taxon>Arthropoda</taxon>
        <taxon>Hexapoda</taxon>
        <taxon>Insecta</taxon>
        <taxon>Pterygota</taxon>
        <taxon>Neoptera</taxon>
        <taxon>Endopterygota</taxon>
        <taxon>Diptera</taxon>
        <taxon>Nematocera</taxon>
        <taxon>Chironomoidea</taxon>
        <taxon>Chironomidae</taxon>
        <taxon>Chironominae</taxon>
        <taxon>Polypedilum</taxon>
        <taxon>Polypedilum</taxon>
    </lineage>
</organism>
<accession>A0A9J6BEY0</accession>
<proteinExistence type="inferred from homology"/>
<evidence type="ECO:0000256" key="8">
    <source>
        <dbReference type="ARBA" id="ARBA00023065"/>
    </source>
</evidence>
<name>A0A9J6BEY0_POLVA</name>
<feature type="transmembrane region" description="Helical" evidence="12">
    <location>
        <begin position="23"/>
        <end position="42"/>
    </location>
</feature>
<dbReference type="GO" id="GO:0015293">
    <property type="term" value="F:symporter activity"/>
    <property type="evidence" value="ECO:0007669"/>
    <property type="project" value="TreeGrafter"/>
</dbReference>
<reference evidence="13" key="1">
    <citation type="submission" date="2021-03" db="EMBL/GenBank/DDBJ databases">
        <title>Chromosome level genome of the anhydrobiotic midge Polypedilum vanderplanki.</title>
        <authorList>
            <person name="Yoshida Y."/>
            <person name="Kikawada T."/>
            <person name="Gusev O."/>
        </authorList>
    </citation>
    <scope>NUCLEOTIDE SEQUENCE</scope>
    <source>
        <strain evidence="13">NIAS01</strain>
        <tissue evidence="13">Whole body or cell culture</tissue>
    </source>
</reference>
<keyword evidence="10" id="KW-0739">Sodium transport</keyword>
<evidence type="ECO:0000256" key="11">
    <source>
        <dbReference type="RuleBase" id="RU362091"/>
    </source>
</evidence>
<dbReference type="InterPro" id="IPR001734">
    <property type="entry name" value="Na/solute_symporter"/>
</dbReference>
<dbReference type="PROSITE" id="PS50283">
    <property type="entry name" value="NA_SOLUT_SYMP_3"/>
    <property type="match status" value="1"/>
</dbReference>
<evidence type="ECO:0000256" key="2">
    <source>
        <dbReference type="ARBA" id="ARBA00006434"/>
    </source>
</evidence>
<dbReference type="GO" id="GO:0006814">
    <property type="term" value="P:sodium ion transport"/>
    <property type="evidence" value="ECO:0007669"/>
    <property type="project" value="UniProtKB-KW"/>
</dbReference>
<keyword evidence="5 12" id="KW-0812">Transmembrane</keyword>
<comment type="similarity">
    <text evidence="2 11">Belongs to the sodium:solute symporter (SSF) (TC 2.A.21) family.</text>
</comment>
<evidence type="ECO:0000256" key="7">
    <source>
        <dbReference type="ARBA" id="ARBA00023053"/>
    </source>
</evidence>
<sequence>MSSSTLDVDTLSKSMQHMGTTDYAVFILMLVFSSLVGLYFGYQDHKMKKQNKRNGIEDDAANYLVGGRNMQVLPVALSMIASFVSGVTILGTCTEVYLYGSQYSLFLIAIFFGTIISHFTIIPVIHHCKINSFYESNLIACISVQPNDRINVHIITSVSIFICVIYTSLGGIKAVVWTDGERIEPIDFNFDPTIRHSFWTLVIGGSICG</sequence>
<comment type="caution">
    <text evidence="13">The sequence shown here is derived from an EMBL/GenBank/DDBJ whole genome shotgun (WGS) entry which is preliminary data.</text>
</comment>
<evidence type="ECO:0000256" key="10">
    <source>
        <dbReference type="ARBA" id="ARBA00023201"/>
    </source>
</evidence>
<dbReference type="PANTHER" id="PTHR42985">
    <property type="entry name" value="SODIUM-COUPLED MONOCARBOXYLATE TRANSPORTER"/>
    <property type="match status" value="1"/>
</dbReference>
<dbReference type="EMBL" id="JADBJN010000004">
    <property type="protein sequence ID" value="KAG5668441.1"/>
    <property type="molecule type" value="Genomic_DNA"/>
</dbReference>
<keyword evidence="6 12" id="KW-1133">Transmembrane helix</keyword>
<keyword evidence="7" id="KW-0915">Sodium</keyword>